<accession>A0ACB6ZDH8</accession>
<proteinExistence type="predicted"/>
<comment type="caution">
    <text evidence="1">The sequence shown here is derived from an EMBL/GenBank/DDBJ whole genome shotgun (WGS) entry which is preliminary data.</text>
</comment>
<protein>
    <submittedName>
        <fullName evidence="1">Uncharacterized protein</fullName>
    </submittedName>
</protein>
<evidence type="ECO:0000313" key="2">
    <source>
        <dbReference type="Proteomes" id="UP000886501"/>
    </source>
</evidence>
<name>A0ACB6ZDH8_THEGA</name>
<organism evidence="1 2">
    <name type="scientific">Thelephora ganbajun</name>
    <name type="common">Ganba fungus</name>
    <dbReference type="NCBI Taxonomy" id="370292"/>
    <lineage>
        <taxon>Eukaryota</taxon>
        <taxon>Fungi</taxon>
        <taxon>Dikarya</taxon>
        <taxon>Basidiomycota</taxon>
        <taxon>Agaricomycotina</taxon>
        <taxon>Agaricomycetes</taxon>
        <taxon>Thelephorales</taxon>
        <taxon>Thelephoraceae</taxon>
        <taxon>Thelephora</taxon>
    </lineage>
</organism>
<keyword evidence="2" id="KW-1185">Reference proteome</keyword>
<dbReference type="EMBL" id="MU118032">
    <property type="protein sequence ID" value="KAF9647478.1"/>
    <property type="molecule type" value="Genomic_DNA"/>
</dbReference>
<reference evidence="1" key="1">
    <citation type="submission" date="2019-10" db="EMBL/GenBank/DDBJ databases">
        <authorList>
            <consortium name="DOE Joint Genome Institute"/>
            <person name="Kuo A."/>
            <person name="Miyauchi S."/>
            <person name="Kiss E."/>
            <person name="Drula E."/>
            <person name="Kohler A."/>
            <person name="Sanchez-Garcia M."/>
            <person name="Andreopoulos B."/>
            <person name="Barry K.W."/>
            <person name="Bonito G."/>
            <person name="Buee M."/>
            <person name="Carver A."/>
            <person name="Chen C."/>
            <person name="Cichocki N."/>
            <person name="Clum A."/>
            <person name="Culley D."/>
            <person name="Crous P.W."/>
            <person name="Fauchery L."/>
            <person name="Girlanda M."/>
            <person name="Hayes R."/>
            <person name="Keri Z."/>
            <person name="Labutti K."/>
            <person name="Lipzen A."/>
            <person name="Lombard V."/>
            <person name="Magnuson J."/>
            <person name="Maillard F."/>
            <person name="Morin E."/>
            <person name="Murat C."/>
            <person name="Nolan M."/>
            <person name="Ohm R."/>
            <person name="Pangilinan J."/>
            <person name="Pereira M."/>
            <person name="Perotto S."/>
            <person name="Peter M."/>
            <person name="Riley R."/>
            <person name="Sitrit Y."/>
            <person name="Stielow B."/>
            <person name="Szollosi G."/>
            <person name="Zifcakova L."/>
            <person name="Stursova M."/>
            <person name="Spatafora J.W."/>
            <person name="Tedersoo L."/>
            <person name="Vaario L.-M."/>
            <person name="Yamada A."/>
            <person name="Yan M."/>
            <person name="Wang P."/>
            <person name="Xu J."/>
            <person name="Bruns T."/>
            <person name="Baldrian P."/>
            <person name="Vilgalys R."/>
            <person name="Henrissat B."/>
            <person name="Grigoriev I.V."/>
            <person name="Hibbett D."/>
            <person name="Nagy L.G."/>
            <person name="Martin F.M."/>
        </authorList>
    </citation>
    <scope>NUCLEOTIDE SEQUENCE</scope>
    <source>
        <strain evidence="1">P2</strain>
    </source>
</reference>
<sequence>MPETQRASLVDKNACEAVRREEWEVLESIFPDFLSNDTYTAEGRIELVVPVELTEGPSRKVVIVPPDEQAQQDSSRTDCSIQPSLSLTTLPPITLVLILPLDYPLHRPPIISGLHATCGWLSTEKLKLLERTLLSVWEVEQEQGGGEGRAILYDWVEMIRSAESCLGMLGMMTDDDFAGSHPCRIKHPVPALLAERLMSFDAKTRLERFSQTNYACEVCLSSIKGAKCISLACGHVFCKACLVDFWGLCISEGDVDRVGCPDPGCVKQGTKASEEDVRRVVDSEEVTRWKWLKEKKELEKDPTIVHCPMGFCQHPVKKPMQVENGSGWERLRTCAACGYSFCAYCRRTWHGPHTNCPITFSEEFVVKYMGLEEASEEKIMLQRRFGKGNLEKLVRQFEEDKANRDWLDKSTMACPGCGVRTEKSMGCNHMTCGKCSQHFCYRCGEKLLVSDPYGHFSRKGHPCYQKLFDFESVQDDWQPVEGLDF</sequence>
<gene>
    <name evidence="1" type="ORF">BDM02DRAFT_3098011</name>
</gene>
<reference evidence="1" key="2">
    <citation type="journal article" date="2020" name="Nat. Commun.">
        <title>Large-scale genome sequencing of mycorrhizal fungi provides insights into the early evolution of symbiotic traits.</title>
        <authorList>
            <person name="Miyauchi S."/>
            <person name="Kiss E."/>
            <person name="Kuo A."/>
            <person name="Drula E."/>
            <person name="Kohler A."/>
            <person name="Sanchez-Garcia M."/>
            <person name="Morin E."/>
            <person name="Andreopoulos B."/>
            <person name="Barry K.W."/>
            <person name="Bonito G."/>
            <person name="Buee M."/>
            <person name="Carver A."/>
            <person name="Chen C."/>
            <person name="Cichocki N."/>
            <person name="Clum A."/>
            <person name="Culley D."/>
            <person name="Crous P.W."/>
            <person name="Fauchery L."/>
            <person name="Girlanda M."/>
            <person name="Hayes R.D."/>
            <person name="Keri Z."/>
            <person name="LaButti K."/>
            <person name="Lipzen A."/>
            <person name="Lombard V."/>
            <person name="Magnuson J."/>
            <person name="Maillard F."/>
            <person name="Murat C."/>
            <person name="Nolan M."/>
            <person name="Ohm R.A."/>
            <person name="Pangilinan J."/>
            <person name="Pereira M.F."/>
            <person name="Perotto S."/>
            <person name="Peter M."/>
            <person name="Pfister S."/>
            <person name="Riley R."/>
            <person name="Sitrit Y."/>
            <person name="Stielow J.B."/>
            <person name="Szollosi G."/>
            <person name="Zifcakova L."/>
            <person name="Stursova M."/>
            <person name="Spatafora J.W."/>
            <person name="Tedersoo L."/>
            <person name="Vaario L.M."/>
            <person name="Yamada A."/>
            <person name="Yan M."/>
            <person name="Wang P."/>
            <person name="Xu J."/>
            <person name="Bruns T."/>
            <person name="Baldrian P."/>
            <person name="Vilgalys R."/>
            <person name="Dunand C."/>
            <person name="Henrissat B."/>
            <person name="Grigoriev I.V."/>
            <person name="Hibbett D."/>
            <person name="Nagy L.G."/>
            <person name="Martin F.M."/>
        </authorList>
    </citation>
    <scope>NUCLEOTIDE SEQUENCE</scope>
    <source>
        <strain evidence="1">P2</strain>
    </source>
</reference>
<evidence type="ECO:0000313" key="1">
    <source>
        <dbReference type="EMBL" id="KAF9647478.1"/>
    </source>
</evidence>
<dbReference type="Proteomes" id="UP000886501">
    <property type="component" value="Unassembled WGS sequence"/>
</dbReference>